<proteinExistence type="predicted"/>
<organism evidence="1 2">
    <name type="scientific">Neurospora hispaniola</name>
    <dbReference type="NCBI Taxonomy" id="588809"/>
    <lineage>
        <taxon>Eukaryota</taxon>
        <taxon>Fungi</taxon>
        <taxon>Dikarya</taxon>
        <taxon>Ascomycota</taxon>
        <taxon>Pezizomycotina</taxon>
        <taxon>Sordariomycetes</taxon>
        <taxon>Sordariomycetidae</taxon>
        <taxon>Sordariales</taxon>
        <taxon>Sordariaceae</taxon>
        <taxon>Neurospora</taxon>
    </lineage>
</organism>
<dbReference type="GeneID" id="87870716"/>
<sequence>MWRMQNYPGVTRVVLWRSPRSQLIIFKIKNILNLPGHLIAHSDVVALPCLSAWQVLSRTFWRKGLDNSGARRVNCLAPFRGWQESPAQWRSTAARMMTCINDSPVVVTKLK</sequence>
<accession>A0AAJ0IFK9</accession>
<dbReference type="Proteomes" id="UP001285908">
    <property type="component" value="Unassembled WGS sequence"/>
</dbReference>
<dbReference type="RefSeq" id="XP_062697130.1">
    <property type="nucleotide sequence ID" value="XM_062833094.1"/>
</dbReference>
<name>A0AAJ0IFK9_9PEZI</name>
<evidence type="ECO:0000313" key="2">
    <source>
        <dbReference type="Proteomes" id="UP001285908"/>
    </source>
</evidence>
<protein>
    <submittedName>
        <fullName evidence="1">Uncharacterized protein</fullName>
    </submittedName>
</protein>
<dbReference type="EMBL" id="JAULSX010000001">
    <property type="protein sequence ID" value="KAK3499497.1"/>
    <property type="molecule type" value="Genomic_DNA"/>
</dbReference>
<reference evidence="1 2" key="1">
    <citation type="journal article" date="2023" name="Mol. Phylogenet. Evol.">
        <title>Genome-scale phylogeny and comparative genomics of the fungal order Sordariales.</title>
        <authorList>
            <person name="Hensen N."/>
            <person name="Bonometti L."/>
            <person name="Westerberg I."/>
            <person name="Brannstrom I.O."/>
            <person name="Guillou S."/>
            <person name="Cros-Aarteil S."/>
            <person name="Calhoun S."/>
            <person name="Haridas S."/>
            <person name="Kuo A."/>
            <person name="Mondo S."/>
            <person name="Pangilinan J."/>
            <person name="Riley R."/>
            <person name="LaButti K."/>
            <person name="Andreopoulos B."/>
            <person name="Lipzen A."/>
            <person name="Chen C."/>
            <person name="Yan M."/>
            <person name="Daum C."/>
            <person name="Ng V."/>
            <person name="Clum A."/>
            <person name="Steindorff A."/>
            <person name="Ohm R.A."/>
            <person name="Martin F."/>
            <person name="Silar P."/>
            <person name="Natvig D.O."/>
            <person name="Lalanne C."/>
            <person name="Gautier V."/>
            <person name="Ament-Velasquez S.L."/>
            <person name="Kruys A."/>
            <person name="Hutchinson M.I."/>
            <person name="Powell A.J."/>
            <person name="Barry K."/>
            <person name="Miller A.N."/>
            <person name="Grigoriev I.V."/>
            <person name="Debuchy R."/>
            <person name="Gladieux P."/>
            <person name="Hiltunen Thoren M."/>
            <person name="Johannesson H."/>
        </authorList>
    </citation>
    <scope>NUCLEOTIDE SEQUENCE [LARGE SCALE GENOMIC DNA]</scope>
    <source>
        <strain evidence="1 2">FGSC 10403</strain>
    </source>
</reference>
<keyword evidence="2" id="KW-1185">Reference proteome</keyword>
<gene>
    <name evidence="1" type="ORF">B0T23DRAFT_18277</name>
</gene>
<evidence type="ECO:0000313" key="1">
    <source>
        <dbReference type="EMBL" id="KAK3499497.1"/>
    </source>
</evidence>
<comment type="caution">
    <text evidence="1">The sequence shown here is derived from an EMBL/GenBank/DDBJ whole genome shotgun (WGS) entry which is preliminary data.</text>
</comment>
<dbReference type="AlphaFoldDB" id="A0AAJ0IFK9"/>